<name>A0A6C0UC19_9EURY</name>
<reference evidence="1 2" key="1">
    <citation type="submission" date="2020-02" db="EMBL/GenBank/DDBJ databases">
        <title>Whole genome sequence of Halogeometricum borinquense strain wsp4.</title>
        <authorList>
            <person name="Verma D.K."/>
            <person name="Gopal K."/>
            <person name="Prasad E.S."/>
        </authorList>
    </citation>
    <scope>NUCLEOTIDE SEQUENCE [LARGE SCALE GENOMIC DNA]</scope>
    <source>
        <strain evidence="2">wsp4</strain>
    </source>
</reference>
<evidence type="ECO:0000313" key="2">
    <source>
        <dbReference type="Proteomes" id="UP000465846"/>
    </source>
</evidence>
<protein>
    <submittedName>
        <fullName evidence="1">Uncharacterized protein</fullName>
    </submittedName>
</protein>
<dbReference type="Proteomes" id="UP000465846">
    <property type="component" value="Chromosome"/>
</dbReference>
<accession>A0A6C0UC19</accession>
<evidence type="ECO:0000313" key="1">
    <source>
        <dbReference type="EMBL" id="QIB72802.1"/>
    </source>
</evidence>
<dbReference type="AlphaFoldDB" id="A0A6C0UC19"/>
<proteinExistence type="predicted"/>
<gene>
    <name evidence="1" type="ORF">G3I44_12480</name>
</gene>
<organism evidence="1 2">
    <name type="scientific">Halogeometricum borinquense</name>
    <dbReference type="NCBI Taxonomy" id="60847"/>
    <lineage>
        <taxon>Archaea</taxon>
        <taxon>Methanobacteriati</taxon>
        <taxon>Methanobacteriota</taxon>
        <taxon>Stenosarchaea group</taxon>
        <taxon>Halobacteria</taxon>
        <taxon>Halobacteriales</taxon>
        <taxon>Haloferacaceae</taxon>
        <taxon>Halogeometricum</taxon>
    </lineage>
</organism>
<sequence>MTPCVGQTYLQCRWAIDVPQNGHGRPGTVSVLSESVTQPAMNGMRK</sequence>
<dbReference type="EMBL" id="CP048739">
    <property type="protein sequence ID" value="QIB72802.1"/>
    <property type="molecule type" value="Genomic_DNA"/>
</dbReference>